<dbReference type="Pfam" id="PF16119">
    <property type="entry name" value="DUF4835"/>
    <property type="match status" value="1"/>
</dbReference>
<proteinExistence type="predicted"/>
<accession>A0A4Q1K2S0</accession>
<evidence type="ECO:0000256" key="1">
    <source>
        <dbReference type="SAM" id="SignalP"/>
    </source>
</evidence>
<gene>
    <name evidence="2" type="ORF">EQG63_07310</name>
</gene>
<reference evidence="3" key="1">
    <citation type="submission" date="2019-01" db="EMBL/GenBank/DDBJ databases">
        <title>Cytophagaceae bacterium strain CAR-16.</title>
        <authorList>
            <person name="Chen W.-M."/>
        </authorList>
    </citation>
    <scope>NUCLEOTIDE SEQUENCE [LARGE SCALE GENOMIC DNA]</scope>
    <source>
        <strain evidence="3">LLJ-11</strain>
    </source>
</reference>
<feature type="chain" id="PRO_5020637540" evidence="1">
    <location>
        <begin position="24"/>
        <end position="295"/>
    </location>
</feature>
<evidence type="ECO:0000313" key="2">
    <source>
        <dbReference type="EMBL" id="RXR19245.1"/>
    </source>
</evidence>
<comment type="caution">
    <text evidence="2">The sequence shown here is derived from an EMBL/GenBank/DDBJ whole genome shotgun (WGS) entry which is preliminary data.</text>
</comment>
<dbReference type="InterPro" id="IPR032274">
    <property type="entry name" value="DUF4835"/>
</dbReference>
<keyword evidence="3" id="KW-1185">Reference proteome</keyword>
<keyword evidence="1" id="KW-0732">Signal</keyword>
<dbReference type="OrthoDB" id="9773381at2"/>
<dbReference type="Proteomes" id="UP000290283">
    <property type="component" value="Unassembled WGS sequence"/>
</dbReference>
<feature type="signal peptide" evidence="1">
    <location>
        <begin position="1"/>
        <end position="23"/>
    </location>
</feature>
<evidence type="ECO:0000313" key="3">
    <source>
        <dbReference type="Proteomes" id="UP000290283"/>
    </source>
</evidence>
<dbReference type="AlphaFoldDB" id="A0A4Q1K2S0"/>
<organism evidence="2 3">
    <name type="scientific">Flavobacterium amnicola</name>
    <dbReference type="NCBI Taxonomy" id="2506422"/>
    <lineage>
        <taxon>Bacteria</taxon>
        <taxon>Pseudomonadati</taxon>
        <taxon>Bacteroidota</taxon>
        <taxon>Flavobacteriia</taxon>
        <taxon>Flavobacteriales</taxon>
        <taxon>Flavobacteriaceae</taxon>
        <taxon>Flavobacterium</taxon>
    </lineage>
</organism>
<name>A0A4Q1K2S0_9FLAO</name>
<protein>
    <submittedName>
        <fullName evidence="2">DUF4835 family protein</fullName>
    </submittedName>
</protein>
<dbReference type="RefSeq" id="WP_129435703.1">
    <property type="nucleotide sequence ID" value="NZ_SBKO01000002.1"/>
</dbReference>
<sequence>MRKYIVVLFVLISGGIASQELNATVEFNTSQVGATNQQVFKTLKKSLTEFLNNTKWAEKTFKKNEKINCSFFFNITSYDNVNKFEGSLQVQASRPVFNSTYSTSILNINDKEVKFEYTEFQNLNFNINSYDSNLLSVIAFYANMIIGIDADSFQIEGGNKAFENASTIVALAQITQEKAWTSNGTQNRYYLVNDMIAPTYLPFRRAIYEYHLGALDIMANNPKEGKENIKRALKSLTEVAAVRPNAYLTRVFFDAKSDEILNIFTDGPKVDVTQVIESLNRLSPTNSSKWGQISY</sequence>
<dbReference type="EMBL" id="SBKO01000002">
    <property type="protein sequence ID" value="RXR19245.1"/>
    <property type="molecule type" value="Genomic_DNA"/>
</dbReference>